<dbReference type="SFLD" id="SFLDS00003">
    <property type="entry name" value="Haloacid_Dehalogenase"/>
    <property type="match status" value="1"/>
</dbReference>
<protein>
    <recommendedName>
        <fullName evidence="3">Haloacid dehalogenase</fullName>
    </recommendedName>
</protein>
<dbReference type="InterPro" id="IPR036412">
    <property type="entry name" value="HAD-like_sf"/>
</dbReference>
<dbReference type="SFLD" id="SFLDG01129">
    <property type="entry name" value="C1.5:_HAD__Beta-PGM__Phosphata"/>
    <property type="match status" value="1"/>
</dbReference>
<accession>A0A423Q0P1</accession>
<name>A0A423Q0P1_9GAMM</name>
<dbReference type="Gene3D" id="1.10.150.240">
    <property type="entry name" value="Putative phosphatase, domain 2"/>
    <property type="match status" value="1"/>
</dbReference>
<dbReference type="InterPro" id="IPR023198">
    <property type="entry name" value="PGP-like_dom2"/>
</dbReference>
<comment type="caution">
    <text evidence="1">The sequence shown here is derived from an EMBL/GenBank/DDBJ whole genome shotgun (WGS) entry which is preliminary data.</text>
</comment>
<dbReference type="NCBIfam" id="TIGR01509">
    <property type="entry name" value="HAD-SF-IA-v3"/>
    <property type="match status" value="1"/>
</dbReference>
<keyword evidence="2" id="KW-1185">Reference proteome</keyword>
<dbReference type="InParanoid" id="A0A423Q0P1"/>
<dbReference type="Proteomes" id="UP000285310">
    <property type="component" value="Unassembled WGS sequence"/>
</dbReference>
<reference evidence="1 2" key="1">
    <citation type="submission" date="2013-10" db="EMBL/GenBank/DDBJ databases">
        <title>Salinisphaera japonica YTM-1 Genome Sequencing.</title>
        <authorList>
            <person name="Lai Q."/>
            <person name="Li C."/>
            <person name="Shao Z."/>
        </authorList>
    </citation>
    <scope>NUCLEOTIDE SEQUENCE [LARGE SCALE GENOMIC DNA]</scope>
    <source>
        <strain evidence="1 2">YTM-1</strain>
    </source>
</reference>
<dbReference type="FunCoup" id="A0A423Q0P1">
    <property type="interactions" value="39"/>
</dbReference>
<dbReference type="Gene3D" id="3.40.50.1000">
    <property type="entry name" value="HAD superfamily/HAD-like"/>
    <property type="match status" value="1"/>
</dbReference>
<organism evidence="1 2">
    <name type="scientific">Salinisphaera japonica YTM-1</name>
    <dbReference type="NCBI Taxonomy" id="1209778"/>
    <lineage>
        <taxon>Bacteria</taxon>
        <taxon>Pseudomonadati</taxon>
        <taxon>Pseudomonadota</taxon>
        <taxon>Gammaproteobacteria</taxon>
        <taxon>Salinisphaerales</taxon>
        <taxon>Salinisphaeraceae</taxon>
        <taxon>Salinisphaera</taxon>
    </lineage>
</organism>
<dbReference type="SUPFAM" id="SSF56784">
    <property type="entry name" value="HAD-like"/>
    <property type="match status" value="1"/>
</dbReference>
<evidence type="ECO:0000313" key="2">
    <source>
        <dbReference type="Proteomes" id="UP000285310"/>
    </source>
</evidence>
<dbReference type="Pfam" id="PF00702">
    <property type="entry name" value="Hydrolase"/>
    <property type="match status" value="1"/>
</dbReference>
<sequence>MTQIPNWLIFDLGGVLVDVAPGDVTHARLAAAFGMAEARLDEALLAPDEDDGLSRIQRFETGALGVDELLGALNEAATTRLSRQDFVVALNAMLPGCFDDTAALVGQLSAAGINIACYSNTNPVHWSHIQRQFAFFDDIIEPFASHVVGHRKPDPEGYARVAAALGADPEACLLIDDRLENVEGAYSAGWQAHHFQGVAGLRDSLREAGFVVEAIS</sequence>
<gene>
    <name evidence="1" type="ORF">SAJA_02260</name>
</gene>
<dbReference type="OrthoDB" id="9797415at2"/>
<dbReference type="RefSeq" id="WP_123657035.1">
    <property type="nucleotide sequence ID" value="NZ_AYKG01000004.1"/>
</dbReference>
<proteinExistence type="predicted"/>
<dbReference type="InterPro" id="IPR006439">
    <property type="entry name" value="HAD-SF_hydro_IA"/>
</dbReference>
<dbReference type="EMBL" id="AYKG01000004">
    <property type="protein sequence ID" value="ROO31831.1"/>
    <property type="molecule type" value="Genomic_DNA"/>
</dbReference>
<dbReference type="CDD" id="cd02603">
    <property type="entry name" value="HAD_sEH-N_like"/>
    <property type="match status" value="1"/>
</dbReference>
<dbReference type="PANTHER" id="PTHR43611:SF3">
    <property type="entry name" value="FLAVIN MONONUCLEOTIDE HYDROLASE 1, CHLOROPLATIC"/>
    <property type="match status" value="1"/>
</dbReference>
<dbReference type="InterPro" id="IPR023214">
    <property type="entry name" value="HAD_sf"/>
</dbReference>
<dbReference type="AlphaFoldDB" id="A0A423Q0P1"/>
<evidence type="ECO:0000313" key="1">
    <source>
        <dbReference type="EMBL" id="ROO31831.1"/>
    </source>
</evidence>
<dbReference type="PANTHER" id="PTHR43611">
    <property type="entry name" value="ALPHA-D-GLUCOSE 1-PHOSPHATE PHOSPHATASE"/>
    <property type="match status" value="1"/>
</dbReference>
<evidence type="ECO:0008006" key="3">
    <source>
        <dbReference type="Google" id="ProtNLM"/>
    </source>
</evidence>